<dbReference type="GO" id="GO:0034069">
    <property type="term" value="F:aminoglycoside N-acetyltransferase activity"/>
    <property type="evidence" value="ECO:0007669"/>
    <property type="project" value="TreeGrafter"/>
</dbReference>
<feature type="active site" description="Proton acceptor; via carboxylate" evidence="4">
    <location>
        <position position="433"/>
    </location>
</feature>
<organism evidence="6 7">
    <name type="scientific">Longimycelium tulufanense</name>
    <dbReference type="NCBI Taxonomy" id="907463"/>
    <lineage>
        <taxon>Bacteria</taxon>
        <taxon>Bacillati</taxon>
        <taxon>Actinomycetota</taxon>
        <taxon>Actinomycetes</taxon>
        <taxon>Pseudonocardiales</taxon>
        <taxon>Pseudonocardiaceae</taxon>
        <taxon>Longimycelium</taxon>
    </lineage>
</organism>
<dbReference type="AlphaFoldDB" id="A0A8J3C7D6"/>
<dbReference type="SUPFAM" id="SSF55729">
    <property type="entry name" value="Acyl-CoA N-acyltransferases (Nat)"/>
    <property type="match status" value="1"/>
</dbReference>
<dbReference type="Gene3D" id="3.30.1050.10">
    <property type="entry name" value="SCP2 sterol-binding domain"/>
    <property type="match status" value="1"/>
</dbReference>
<dbReference type="SUPFAM" id="SSF55718">
    <property type="entry name" value="SCP-like"/>
    <property type="match status" value="1"/>
</dbReference>
<evidence type="ECO:0000313" key="6">
    <source>
        <dbReference type="EMBL" id="GGM48987.1"/>
    </source>
</evidence>
<protein>
    <submittedName>
        <fullName evidence="6">UPF0256 protein</fullName>
    </submittedName>
</protein>
<dbReference type="EMBL" id="BMMK01000007">
    <property type="protein sequence ID" value="GGM48987.1"/>
    <property type="molecule type" value="Genomic_DNA"/>
</dbReference>
<comment type="caution">
    <text evidence="6">The sequence shown here is derived from an EMBL/GenBank/DDBJ whole genome shotgun (WGS) entry which is preliminary data.</text>
</comment>
<keyword evidence="7" id="KW-1185">Reference proteome</keyword>
<dbReference type="InterPro" id="IPR036527">
    <property type="entry name" value="SCP2_sterol-bd_dom_sf"/>
</dbReference>
<feature type="binding site" evidence="4">
    <location>
        <begin position="101"/>
        <end position="103"/>
    </location>
    <ligand>
        <name>acetyl-CoA</name>
        <dbReference type="ChEBI" id="CHEBI:57288"/>
    </ligand>
</feature>
<comment type="caution">
    <text evidence="4">Lacks conserved residue(s) required for the propagation of feature annotation.</text>
</comment>
<dbReference type="InterPro" id="IPR025559">
    <property type="entry name" value="Eis_dom"/>
</dbReference>
<dbReference type="InterPro" id="IPR016181">
    <property type="entry name" value="Acyl_CoA_acyltransferase"/>
</dbReference>
<reference evidence="6" key="2">
    <citation type="submission" date="2020-09" db="EMBL/GenBank/DDBJ databases">
        <authorList>
            <person name="Sun Q."/>
            <person name="Zhou Y."/>
        </authorList>
    </citation>
    <scope>NUCLEOTIDE SEQUENCE</scope>
    <source>
        <strain evidence="6">CGMCC 4.5737</strain>
    </source>
</reference>
<dbReference type="InterPro" id="IPR022902">
    <property type="entry name" value="NAcTrfase_Eis"/>
</dbReference>
<dbReference type="InterPro" id="IPR041380">
    <property type="entry name" value="Acetyltransf_17"/>
</dbReference>
<dbReference type="InterPro" id="IPR000182">
    <property type="entry name" value="GNAT_dom"/>
</dbReference>
<gene>
    <name evidence="6" type="ORF">GCM10012275_19840</name>
</gene>
<comment type="subunit">
    <text evidence="4">Homohexamer; trimer of dimers.</text>
</comment>
<feature type="domain" description="N-acetyltransferase" evidence="5">
    <location>
        <begin position="19"/>
        <end position="170"/>
    </location>
</feature>
<dbReference type="InterPro" id="IPR051554">
    <property type="entry name" value="Acetyltransferase_Eis"/>
</dbReference>
<dbReference type="Gene3D" id="3.40.630.30">
    <property type="match status" value="2"/>
</dbReference>
<proteinExistence type="inferred from homology"/>
<dbReference type="HAMAP" id="MF_01812">
    <property type="entry name" value="Eis"/>
    <property type="match status" value="1"/>
</dbReference>
<dbReference type="PANTHER" id="PTHR37817:SF1">
    <property type="entry name" value="N-ACETYLTRANSFERASE EIS"/>
    <property type="match status" value="1"/>
</dbReference>
<sequence length="433" mass="46865">MELNLIDNTEITLPDLTDIRIRRAVRDDFPALFELNVRAFGQEFPDYVRAVAATLFAPDRVLVVDVRQGPEWVLAGKIETYSLRLSLPGGNTLPAAGLTWVAVAPEHRGRGLFTMLLQRHLADLHQQWHEPVGSAGGEAVSILYSKKPTAYRRFGYGLATRHLHMRIPPDAVLSEAVHDPALRCREGTAAQLWEPAEQLYAQLVPSRPGMLVRPGALSALAVPEAPGTASDSVIRCLLIDDSQKTRAFARYRMETGHNGGSAPGGMTVLETHAADPAAALALWRHLLGHGREATVCTLPMDDPLLHFLADPRTPQPTIVDGLHLRLVDVGRALAARGYRTGIDLVLDVTDSTCPWNTGRWRLSGGPTDAICHRTSAPVDLSLSAADLGALYLGGTSAEELLGAGRVREHRRGAAAVAGIAFSSPVSPWCSFHF</sequence>
<reference evidence="6" key="1">
    <citation type="journal article" date="2014" name="Int. J. Syst. Evol. Microbiol.">
        <title>Complete genome sequence of Corynebacterium casei LMG S-19264T (=DSM 44701T), isolated from a smear-ripened cheese.</title>
        <authorList>
            <consortium name="US DOE Joint Genome Institute (JGI-PGF)"/>
            <person name="Walter F."/>
            <person name="Albersmeier A."/>
            <person name="Kalinowski J."/>
            <person name="Ruckert C."/>
        </authorList>
    </citation>
    <scope>NUCLEOTIDE SEQUENCE</scope>
    <source>
        <strain evidence="6">CGMCC 4.5737</strain>
    </source>
</reference>
<keyword evidence="3 4" id="KW-0012">Acyltransferase</keyword>
<dbReference type="PROSITE" id="PS51186">
    <property type="entry name" value="GNAT"/>
    <property type="match status" value="1"/>
</dbReference>
<feature type="binding site" evidence="4">
    <location>
        <begin position="109"/>
        <end position="114"/>
    </location>
    <ligand>
        <name>acetyl-CoA</name>
        <dbReference type="ChEBI" id="CHEBI:57288"/>
    </ligand>
</feature>
<dbReference type="Pfam" id="PF13527">
    <property type="entry name" value="Acetyltransf_9"/>
    <property type="match status" value="1"/>
</dbReference>
<accession>A0A8J3C7D6</accession>
<evidence type="ECO:0000259" key="5">
    <source>
        <dbReference type="PROSITE" id="PS51186"/>
    </source>
</evidence>
<dbReference type="GO" id="GO:0030649">
    <property type="term" value="P:aminoglycoside antibiotic catabolic process"/>
    <property type="evidence" value="ECO:0007669"/>
    <property type="project" value="TreeGrafter"/>
</dbReference>
<evidence type="ECO:0000313" key="7">
    <source>
        <dbReference type="Proteomes" id="UP000637578"/>
    </source>
</evidence>
<evidence type="ECO:0000256" key="1">
    <source>
        <dbReference type="ARBA" id="ARBA00009213"/>
    </source>
</evidence>
<dbReference type="Pfam" id="PF17668">
    <property type="entry name" value="Acetyltransf_17"/>
    <property type="match status" value="1"/>
</dbReference>
<dbReference type="NCBIfam" id="NF002367">
    <property type="entry name" value="PRK01346.1-4"/>
    <property type="match status" value="1"/>
</dbReference>
<dbReference type="Pfam" id="PF13530">
    <property type="entry name" value="SCP2_2"/>
    <property type="match status" value="1"/>
</dbReference>
<dbReference type="Proteomes" id="UP000637578">
    <property type="component" value="Unassembled WGS sequence"/>
</dbReference>
<feature type="active site" description="Proton donor" evidence="4">
    <location>
        <position position="151"/>
    </location>
</feature>
<dbReference type="PANTHER" id="PTHR37817">
    <property type="entry name" value="N-ACETYLTRANSFERASE EIS"/>
    <property type="match status" value="1"/>
</dbReference>
<keyword evidence="2 4" id="KW-0808">Transferase</keyword>
<evidence type="ECO:0000256" key="2">
    <source>
        <dbReference type="ARBA" id="ARBA00022679"/>
    </source>
</evidence>
<name>A0A8J3C7D6_9PSEU</name>
<evidence type="ECO:0000256" key="3">
    <source>
        <dbReference type="ARBA" id="ARBA00023315"/>
    </source>
</evidence>
<evidence type="ECO:0000256" key="4">
    <source>
        <dbReference type="HAMAP-Rule" id="MF_01812"/>
    </source>
</evidence>
<comment type="similarity">
    <text evidence="1 4">Belongs to the acetyltransferase Eis family.</text>
</comment>